<accession>A0A917R4N3</accession>
<gene>
    <name evidence="6" type="ORF">GCM10011588_00880</name>
</gene>
<dbReference type="Pfam" id="PF00005">
    <property type="entry name" value="ABC_tran"/>
    <property type="match status" value="1"/>
</dbReference>
<dbReference type="PROSITE" id="PS50893">
    <property type="entry name" value="ABC_TRANSPORTER_2"/>
    <property type="match status" value="1"/>
</dbReference>
<keyword evidence="2" id="KW-0547">Nucleotide-binding</keyword>
<reference evidence="6" key="1">
    <citation type="journal article" date="2014" name="Int. J. Syst. Evol. Microbiol.">
        <title>Complete genome sequence of Corynebacterium casei LMG S-19264T (=DSM 44701T), isolated from a smear-ripened cheese.</title>
        <authorList>
            <consortium name="US DOE Joint Genome Institute (JGI-PGF)"/>
            <person name="Walter F."/>
            <person name="Albersmeier A."/>
            <person name="Kalinowski J."/>
            <person name="Ruckert C."/>
        </authorList>
    </citation>
    <scope>NUCLEOTIDE SEQUENCE</scope>
    <source>
        <strain evidence="6">CGMCC 4.3508</strain>
    </source>
</reference>
<dbReference type="SMART" id="SM00382">
    <property type="entry name" value="AAA"/>
    <property type="match status" value="1"/>
</dbReference>
<evidence type="ECO:0000256" key="4">
    <source>
        <dbReference type="SAM" id="MobiDB-lite"/>
    </source>
</evidence>
<name>A0A917R4N3_9NOCA</name>
<dbReference type="PROSITE" id="PS00211">
    <property type="entry name" value="ABC_TRANSPORTER_1"/>
    <property type="match status" value="1"/>
</dbReference>
<dbReference type="CDD" id="cd03214">
    <property type="entry name" value="ABC_Iron-Siderophores_B12_Hemin"/>
    <property type="match status" value="1"/>
</dbReference>
<evidence type="ECO:0000256" key="3">
    <source>
        <dbReference type="ARBA" id="ARBA00022840"/>
    </source>
</evidence>
<reference evidence="6" key="2">
    <citation type="submission" date="2020-09" db="EMBL/GenBank/DDBJ databases">
        <authorList>
            <person name="Sun Q."/>
            <person name="Zhou Y."/>
        </authorList>
    </citation>
    <scope>NUCLEOTIDE SEQUENCE</scope>
    <source>
        <strain evidence="6">CGMCC 4.3508</strain>
    </source>
</reference>
<protein>
    <submittedName>
        <fullName evidence="6">ABC transporter ATPase</fullName>
    </submittedName>
</protein>
<evidence type="ECO:0000259" key="5">
    <source>
        <dbReference type="PROSITE" id="PS50893"/>
    </source>
</evidence>
<dbReference type="GO" id="GO:0016887">
    <property type="term" value="F:ATP hydrolysis activity"/>
    <property type="evidence" value="ECO:0007669"/>
    <property type="project" value="InterPro"/>
</dbReference>
<dbReference type="RefSeq" id="WP_082681683.1">
    <property type="nucleotide sequence ID" value="NZ_BMMH01000001.1"/>
</dbReference>
<feature type="region of interest" description="Disordered" evidence="4">
    <location>
        <begin position="251"/>
        <end position="272"/>
    </location>
</feature>
<sequence>MINASGIAFSYAGAPVLDDIDLVVEQGTTVGLIGPNGSGKSTLLRTIYRSLRPHSGVVAIDDIPVRTLRGRSLAARLAVVGQEAPAETPATVTDTVLLGRAPWTHSLRGYSRGDRIAAAAALEHVGARHLADRPVTQLSGGERQRVLIARALAQRADHLLLDEPTNHLDIGYQHELLGLVRALAATTLIVLHDLNLAARYCDALVLLHRGRIAAAGPVDRVLTPEVIEPVYGVRVHRTTAFGETQLLFGPRDRLPATKPADRNGVREEAATR</sequence>
<keyword evidence="3" id="KW-0067">ATP-binding</keyword>
<organism evidence="6 7">
    <name type="scientific">Nocardia jinanensis</name>
    <dbReference type="NCBI Taxonomy" id="382504"/>
    <lineage>
        <taxon>Bacteria</taxon>
        <taxon>Bacillati</taxon>
        <taxon>Actinomycetota</taxon>
        <taxon>Actinomycetes</taxon>
        <taxon>Mycobacteriales</taxon>
        <taxon>Nocardiaceae</taxon>
        <taxon>Nocardia</taxon>
    </lineage>
</organism>
<dbReference type="PANTHER" id="PTHR42794">
    <property type="entry name" value="HEMIN IMPORT ATP-BINDING PROTEIN HMUV"/>
    <property type="match status" value="1"/>
</dbReference>
<dbReference type="FunFam" id="3.40.50.300:FF:000134">
    <property type="entry name" value="Iron-enterobactin ABC transporter ATP-binding protein"/>
    <property type="match status" value="1"/>
</dbReference>
<dbReference type="Gene3D" id="3.40.50.300">
    <property type="entry name" value="P-loop containing nucleotide triphosphate hydrolases"/>
    <property type="match status" value="1"/>
</dbReference>
<feature type="domain" description="ABC transporter" evidence="5">
    <location>
        <begin position="2"/>
        <end position="234"/>
    </location>
</feature>
<dbReference type="AlphaFoldDB" id="A0A917R4N3"/>
<keyword evidence="1" id="KW-0813">Transport</keyword>
<dbReference type="InterPro" id="IPR003593">
    <property type="entry name" value="AAA+_ATPase"/>
</dbReference>
<evidence type="ECO:0000256" key="2">
    <source>
        <dbReference type="ARBA" id="ARBA00022741"/>
    </source>
</evidence>
<proteinExistence type="predicted"/>
<keyword evidence="7" id="KW-1185">Reference proteome</keyword>
<dbReference type="Proteomes" id="UP000638263">
    <property type="component" value="Unassembled WGS sequence"/>
</dbReference>
<dbReference type="PANTHER" id="PTHR42794:SF2">
    <property type="entry name" value="ABC TRANSPORTER ATP-BINDING PROTEIN"/>
    <property type="match status" value="1"/>
</dbReference>
<dbReference type="InterPro" id="IPR017871">
    <property type="entry name" value="ABC_transporter-like_CS"/>
</dbReference>
<dbReference type="InterPro" id="IPR003439">
    <property type="entry name" value="ABC_transporter-like_ATP-bd"/>
</dbReference>
<evidence type="ECO:0000313" key="7">
    <source>
        <dbReference type="Proteomes" id="UP000638263"/>
    </source>
</evidence>
<dbReference type="GO" id="GO:0005524">
    <property type="term" value="F:ATP binding"/>
    <property type="evidence" value="ECO:0007669"/>
    <property type="project" value="UniProtKB-KW"/>
</dbReference>
<dbReference type="InterPro" id="IPR027417">
    <property type="entry name" value="P-loop_NTPase"/>
</dbReference>
<evidence type="ECO:0000313" key="6">
    <source>
        <dbReference type="EMBL" id="GGK90476.1"/>
    </source>
</evidence>
<comment type="caution">
    <text evidence="6">The sequence shown here is derived from an EMBL/GenBank/DDBJ whole genome shotgun (WGS) entry which is preliminary data.</text>
</comment>
<dbReference type="EMBL" id="BMMH01000001">
    <property type="protein sequence ID" value="GGK90476.1"/>
    <property type="molecule type" value="Genomic_DNA"/>
</dbReference>
<evidence type="ECO:0000256" key="1">
    <source>
        <dbReference type="ARBA" id="ARBA00022448"/>
    </source>
</evidence>
<dbReference type="SUPFAM" id="SSF52540">
    <property type="entry name" value="P-loop containing nucleoside triphosphate hydrolases"/>
    <property type="match status" value="1"/>
</dbReference>